<dbReference type="PANTHER" id="PTHR43081:SF1">
    <property type="entry name" value="ADENYLATE CYCLASE, TERMINAL-DIFFERENTIATION SPECIFIC"/>
    <property type="match status" value="1"/>
</dbReference>
<comment type="caution">
    <text evidence="3">The sequence shown here is derived from an EMBL/GenBank/DDBJ whole genome shotgun (WGS) entry which is preliminary data.</text>
</comment>
<dbReference type="Pfam" id="PF05226">
    <property type="entry name" value="CHASE2"/>
    <property type="match status" value="1"/>
</dbReference>
<dbReference type="InterPro" id="IPR007890">
    <property type="entry name" value="CHASE2"/>
</dbReference>
<protein>
    <submittedName>
        <fullName evidence="3">Adenylate/guanylate cyclase domain-containing protein</fullName>
    </submittedName>
</protein>
<dbReference type="SMART" id="SM00044">
    <property type="entry name" value="CYCc"/>
    <property type="match status" value="1"/>
</dbReference>
<proteinExistence type="predicted"/>
<evidence type="ECO:0000313" key="4">
    <source>
        <dbReference type="Proteomes" id="UP000739411"/>
    </source>
</evidence>
<dbReference type="AlphaFoldDB" id="A0A935MV56"/>
<dbReference type="SUPFAM" id="SSF55073">
    <property type="entry name" value="Nucleotide cyclase"/>
    <property type="match status" value="1"/>
</dbReference>
<dbReference type="PANTHER" id="PTHR43081">
    <property type="entry name" value="ADENYLATE CYCLASE, TERMINAL-DIFFERENTIATION SPECIFIC-RELATED"/>
    <property type="match status" value="1"/>
</dbReference>
<dbReference type="PROSITE" id="PS50125">
    <property type="entry name" value="GUANYLATE_CYCLASE_2"/>
    <property type="match status" value="1"/>
</dbReference>
<feature type="transmembrane region" description="Helical" evidence="1">
    <location>
        <begin position="357"/>
        <end position="382"/>
    </location>
</feature>
<dbReference type="Proteomes" id="UP000739411">
    <property type="component" value="Unassembled WGS sequence"/>
</dbReference>
<dbReference type="CDD" id="cd07302">
    <property type="entry name" value="CHD"/>
    <property type="match status" value="1"/>
</dbReference>
<organism evidence="3 4">
    <name type="scientific">Candidatus Dechloromonas phosphorivorans</name>
    <dbReference type="NCBI Taxonomy" id="2899244"/>
    <lineage>
        <taxon>Bacteria</taxon>
        <taxon>Pseudomonadati</taxon>
        <taxon>Pseudomonadota</taxon>
        <taxon>Betaproteobacteria</taxon>
        <taxon>Rhodocyclales</taxon>
        <taxon>Azonexaceae</taxon>
        <taxon>Dechloromonas</taxon>
    </lineage>
</organism>
<feature type="transmembrane region" description="Helical" evidence="1">
    <location>
        <begin position="18"/>
        <end position="37"/>
    </location>
</feature>
<sequence length="639" mass="69453">MTQLVTTQDTQKPLWRKLGGWVLILAFAALMFAEGLTRGDMLAGVERFYGDLWYRLAGQRAPLDKVALIKLDEATLADYPDEPLVFWGPRYAQAAAVLREAGAAVIGFDMLFSASPEQWLAKLGGLKADAARDFDQPFRRELASGKVVVAGMQTAQETLLPAPDYLVAMPDFDAARFVGAADLMPDSDGTLRNFYPSPLVDRNKDDLHLLSLPFLLAVHASQQSAATDSWQFGKRTIHLKDRITLAYAGPPGSVNSLSLRELLKPDALKNPRIQALRGKVVIIGASYGGMNDAHLTPYGRGLFEAPLMLGAEIQAQTVDALLSGRFVDELPAIWRLPLTALLVFPAALLWQRKRPLAGLAILLLPLGVAALAGYVGFGAHLLVPVGHFQAAAFLAYAAIYGWRFTHGEQERERLRGIFSRYLEPKVVEALLNSEKLPQLGGEQLEMTVLFTDIRNFTTISEQLTAQEVVEMLNSYFGRACAVLAEEGACIDKFIGDAIMAEFGVPLKTPDHARRALLAAIKLKQVAAEFTQWMHERFADRALPDFAIGIGVHTGYAVVGNIGTAQRMEYTAIGDSVNLASRLEGMTKTVGCVILASRDTLESAGAGFTVGKSSTVTVKGRAQAVDVWEILGIEESGKNA</sequence>
<dbReference type="InterPro" id="IPR001054">
    <property type="entry name" value="A/G_cyclase"/>
</dbReference>
<keyword evidence="1" id="KW-0472">Membrane</keyword>
<feature type="domain" description="Guanylate cyclase" evidence="2">
    <location>
        <begin position="447"/>
        <end position="583"/>
    </location>
</feature>
<evidence type="ECO:0000313" key="3">
    <source>
        <dbReference type="EMBL" id="MBK7417349.1"/>
    </source>
</evidence>
<accession>A0A935MV56</accession>
<name>A0A935MV56_9RHOO</name>
<evidence type="ECO:0000259" key="2">
    <source>
        <dbReference type="PROSITE" id="PS50125"/>
    </source>
</evidence>
<dbReference type="GO" id="GO:0006171">
    <property type="term" value="P:cAMP biosynthetic process"/>
    <property type="evidence" value="ECO:0007669"/>
    <property type="project" value="TreeGrafter"/>
</dbReference>
<dbReference type="SMART" id="SM01080">
    <property type="entry name" value="CHASE2"/>
    <property type="match status" value="1"/>
</dbReference>
<reference evidence="3 4" key="1">
    <citation type="submission" date="2020-10" db="EMBL/GenBank/DDBJ databases">
        <title>Connecting structure to function with the recovery of over 1000 high-quality activated sludge metagenome-assembled genomes encoding full-length rRNA genes using long-read sequencing.</title>
        <authorList>
            <person name="Singleton C.M."/>
            <person name="Petriglieri F."/>
            <person name="Kristensen J.M."/>
            <person name="Kirkegaard R.H."/>
            <person name="Michaelsen T.Y."/>
            <person name="Andersen M.H."/>
            <person name="Karst S.M."/>
            <person name="Dueholm M.S."/>
            <person name="Nielsen P.H."/>
            <person name="Albertsen M."/>
        </authorList>
    </citation>
    <scope>NUCLEOTIDE SEQUENCE [LARGE SCALE GENOMIC DNA]</scope>
    <source>
        <strain evidence="3">EsbW_18-Q3-R4-48_BATAC.463</strain>
    </source>
</reference>
<keyword evidence="1" id="KW-1133">Transmembrane helix</keyword>
<feature type="transmembrane region" description="Helical" evidence="1">
    <location>
        <begin position="332"/>
        <end position="350"/>
    </location>
</feature>
<dbReference type="Gene3D" id="3.30.70.1230">
    <property type="entry name" value="Nucleotide cyclase"/>
    <property type="match status" value="1"/>
</dbReference>
<keyword evidence="1" id="KW-0812">Transmembrane</keyword>
<dbReference type="InterPro" id="IPR050697">
    <property type="entry name" value="Adenylyl/Guanylyl_Cyclase_3/4"/>
</dbReference>
<dbReference type="Pfam" id="PF00211">
    <property type="entry name" value="Guanylate_cyc"/>
    <property type="match status" value="1"/>
</dbReference>
<gene>
    <name evidence="3" type="ORF">IPJ38_21905</name>
</gene>
<dbReference type="GO" id="GO:0004016">
    <property type="term" value="F:adenylate cyclase activity"/>
    <property type="evidence" value="ECO:0007669"/>
    <property type="project" value="UniProtKB-ARBA"/>
</dbReference>
<feature type="transmembrane region" description="Helical" evidence="1">
    <location>
        <begin position="388"/>
        <end position="405"/>
    </location>
</feature>
<dbReference type="EMBL" id="JADJMS010000051">
    <property type="protein sequence ID" value="MBK7417349.1"/>
    <property type="molecule type" value="Genomic_DNA"/>
</dbReference>
<dbReference type="GO" id="GO:0035556">
    <property type="term" value="P:intracellular signal transduction"/>
    <property type="evidence" value="ECO:0007669"/>
    <property type="project" value="InterPro"/>
</dbReference>
<dbReference type="InterPro" id="IPR029787">
    <property type="entry name" value="Nucleotide_cyclase"/>
</dbReference>
<evidence type="ECO:0000256" key="1">
    <source>
        <dbReference type="SAM" id="Phobius"/>
    </source>
</evidence>